<dbReference type="Gene3D" id="3.40.50.410">
    <property type="entry name" value="von Willebrand factor, type A domain"/>
    <property type="match status" value="2"/>
</dbReference>
<dbReference type="AlphaFoldDB" id="A0A2T7G7S7"/>
<dbReference type="OrthoDB" id="7522752at2"/>
<dbReference type="Pfam" id="PF13400">
    <property type="entry name" value="Tad"/>
    <property type="match status" value="1"/>
</dbReference>
<dbReference type="InterPro" id="IPR028087">
    <property type="entry name" value="Tad_N"/>
</dbReference>
<keyword evidence="3" id="KW-1185">Reference proteome</keyword>
<sequence>MALTLFMLFIMLIAGGFAMDLMRQEMKRAHIQNTLDTAVLAGAGAPYGVGPTPKEIVQDYMAKAGMASYLGPIDDDGEGLDDVIHTLNMSKVSATAKMSMDTHLLHLSGIKQLGAAAASTAERRVPKLEVSLVLDVSGSMDDTSSTPDADGNSVTKMKHLKKAAKEFVTSILNSTKEGDATISIVPFSWDSAPGKHIFEALNVDVRHDYSSCLEFADTDFGRAYIDPDVQQKQTIYTTIGNYGLTQFKNDYRTCFTNDYAEILPYSMSEADLHAKIDSLVAKGNTSADIGMKWGTALLDPKFQSVKTALNKVVKETKTVIVDGVATTIDIKMVDDRVGVVPAEYGEGETLKVVVLMGDGQNTYSNQFTTPSSYRGDDSDLFFLEWDTMLFQYAYDRYRTWKRSTDPAYCNYSNWKCVYTESSGNSYFLYDSYPGEFINLWRGSNLSVEDFNRLSSMEDGFKKKIRYTWEEAWGLITPEYYARKTGNWTPYNQFTNDDNRVSGSEKDVRMSSICTAAKNKGISVYTIGFEIKKNGNAETQLKNCASDPLNYFPAKGVNISDAFSAIASNVVNLRLTQ</sequence>
<evidence type="ECO:0000259" key="1">
    <source>
        <dbReference type="Pfam" id="PF13400"/>
    </source>
</evidence>
<dbReference type="InterPro" id="IPR036465">
    <property type="entry name" value="vWFA_dom_sf"/>
</dbReference>
<evidence type="ECO:0000313" key="3">
    <source>
        <dbReference type="Proteomes" id="UP000244446"/>
    </source>
</evidence>
<dbReference type="Proteomes" id="UP000244446">
    <property type="component" value="Unassembled WGS sequence"/>
</dbReference>
<feature type="domain" description="Putative Flp pilus-assembly TadG-like N-terminal" evidence="1">
    <location>
        <begin position="3"/>
        <end position="44"/>
    </location>
</feature>
<comment type="caution">
    <text evidence="2">The sequence shown here is derived from an EMBL/GenBank/DDBJ whole genome shotgun (WGS) entry which is preliminary data.</text>
</comment>
<protein>
    <recommendedName>
        <fullName evidence="1">Putative Flp pilus-assembly TadG-like N-terminal domain-containing protein</fullName>
    </recommendedName>
</protein>
<dbReference type="SUPFAM" id="SSF53300">
    <property type="entry name" value="vWA-like"/>
    <property type="match status" value="1"/>
</dbReference>
<dbReference type="EMBL" id="QCYH01000004">
    <property type="protein sequence ID" value="PVA10488.1"/>
    <property type="molecule type" value="Genomic_DNA"/>
</dbReference>
<proteinExistence type="predicted"/>
<accession>A0A2T7G7S7</accession>
<gene>
    <name evidence="2" type="ORF">DC366_08350</name>
</gene>
<evidence type="ECO:0000313" key="2">
    <source>
        <dbReference type="EMBL" id="PVA10488.1"/>
    </source>
</evidence>
<reference evidence="2 3" key="1">
    <citation type="submission" date="2018-04" db="EMBL/GenBank/DDBJ databases">
        <title>Pelagivirga bohaiensis gen. nov., sp. nov., a bacterium isolated from the Bohai Sea.</title>
        <authorList>
            <person name="Ji X."/>
        </authorList>
    </citation>
    <scope>NUCLEOTIDE SEQUENCE [LARGE SCALE GENOMIC DNA]</scope>
    <source>
        <strain evidence="2 3">BH-SD19</strain>
    </source>
</reference>
<organism evidence="2 3">
    <name type="scientific">Pelagivirga sediminicola</name>
    <dbReference type="NCBI Taxonomy" id="2170575"/>
    <lineage>
        <taxon>Bacteria</taxon>
        <taxon>Pseudomonadati</taxon>
        <taxon>Pseudomonadota</taxon>
        <taxon>Alphaproteobacteria</taxon>
        <taxon>Rhodobacterales</taxon>
        <taxon>Paracoccaceae</taxon>
        <taxon>Pelagivirga</taxon>
    </lineage>
</organism>
<name>A0A2T7G7S7_9RHOB</name>